<dbReference type="EMBL" id="JAHBOM010000034">
    <property type="protein sequence ID" value="MBU8827061.1"/>
    <property type="molecule type" value="Genomic_DNA"/>
</dbReference>
<dbReference type="SUPFAM" id="SSF100950">
    <property type="entry name" value="NagB/RpiA/CoA transferase-like"/>
    <property type="match status" value="1"/>
</dbReference>
<dbReference type="RefSeq" id="WP_214313063.1">
    <property type="nucleotide sequence ID" value="NZ_JAHBOJ010000024.1"/>
</dbReference>
<evidence type="ECO:0000256" key="2">
    <source>
        <dbReference type="ARBA" id="ARBA00023277"/>
    </source>
</evidence>
<dbReference type="InterPro" id="IPR006148">
    <property type="entry name" value="Glc/Gal-6P_isomerase"/>
</dbReference>
<name>A0ABS6HWN8_MYCGD</name>
<dbReference type="InterPro" id="IPR018321">
    <property type="entry name" value="Glucosamine6P_isomerase_CS"/>
</dbReference>
<dbReference type="Gene3D" id="3.40.50.1360">
    <property type="match status" value="1"/>
</dbReference>
<organism evidence="4 5">
    <name type="scientific">Mycolicibacterium goodii</name>
    <name type="common">Mycobacterium goodii</name>
    <dbReference type="NCBI Taxonomy" id="134601"/>
    <lineage>
        <taxon>Bacteria</taxon>
        <taxon>Bacillati</taxon>
        <taxon>Actinomycetota</taxon>
        <taxon>Actinomycetes</taxon>
        <taxon>Mycobacteriales</taxon>
        <taxon>Mycobacteriaceae</taxon>
        <taxon>Mycolicibacterium</taxon>
    </lineage>
</organism>
<comment type="caution">
    <text evidence="4">The sequence shown here is derived from an EMBL/GenBank/DDBJ whole genome shotgun (WGS) entry which is preliminary data.</text>
</comment>
<dbReference type="InterPro" id="IPR037171">
    <property type="entry name" value="NagB/RpiA_transferase-like"/>
</dbReference>
<dbReference type="PANTHER" id="PTHR11280">
    <property type="entry name" value="GLUCOSAMINE-6-PHOSPHATE ISOMERASE"/>
    <property type="match status" value="1"/>
</dbReference>
<feature type="domain" description="Glucosamine/galactosamine-6-phosphate isomerase" evidence="3">
    <location>
        <begin position="11"/>
        <end position="225"/>
    </location>
</feature>
<keyword evidence="1" id="KW-0378">Hydrolase</keyword>
<keyword evidence="5" id="KW-1185">Reference proteome</keyword>
<dbReference type="PROSITE" id="PS01161">
    <property type="entry name" value="GLC_GALNAC_ISOMERASE"/>
    <property type="match status" value="1"/>
</dbReference>
<evidence type="ECO:0000313" key="4">
    <source>
        <dbReference type="EMBL" id="MBU8827061.1"/>
    </source>
</evidence>
<dbReference type="CDD" id="cd01399">
    <property type="entry name" value="GlcN6P_deaminase"/>
    <property type="match status" value="1"/>
</dbReference>
<sequence length="247" mass="26069">MTAVVDVTADATAAGEAVAARIAALIRTKPDAVIGVATGSSPMPVYSALARHVSAGLDASRVTWCALDEYLGLPPRHPQSYRTALEDALIGPLRLDPAALRVPDGTAQDPDQAAEAYEQFLAKAGVDLQILGIGRNGHIGFNEPGTSFASRTHRARLTESTRKANARFFSDVASVPHECLTQGVATIMRARSIELIATGEHKAEAVARALYGPVTEQCPASVLQRHPDVRVTLDDAAASLLSRSRTA</sequence>
<proteinExistence type="predicted"/>
<accession>A0ABS6HWN8</accession>
<keyword evidence="2" id="KW-0119">Carbohydrate metabolism</keyword>
<dbReference type="Proteomes" id="UP000696413">
    <property type="component" value="Unassembled WGS sequence"/>
</dbReference>
<dbReference type="InterPro" id="IPR004547">
    <property type="entry name" value="Glucosamine6P_isomerase"/>
</dbReference>
<gene>
    <name evidence="4" type="ORF">KL859_29830</name>
</gene>
<evidence type="ECO:0000313" key="5">
    <source>
        <dbReference type="Proteomes" id="UP000696413"/>
    </source>
</evidence>
<dbReference type="Pfam" id="PF01182">
    <property type="entry name" value="Glucosamine_iso"/>
    <property type="match status" value="1"/>
</dbReference>
<evidence type="ECO:0000259" key="3">
    <source>
        <dbReference type="Pfam" id="PF01182"/>
    </source>
</evidence>
<reference evidence="4 5" key="1">
    <citation type="submission" date="2021-05" db="EMBL/GenBank/DDBJ databases">
        <title>Draft Genome Sequences of Clinical Respiratory Isolates of Mycobacterium goodii Recovered in Ireland.</title>
        <authorList>
            <person name="Flanagan P.R."/>
            <person name="Mok S."/>
            <person name="Roycroft E."/>
            <person name="Rogers T.R."/>
            <person name="Fitzgibbon M."/>
        </authorList>
    </citation>
    <scope>NUCLEOTIDE SEQUENCE [LARGE SCALE GENOMIC DNA]</scope>
    <source>
        <strain evidence="4 5">14IE55</strain>
    </source>
</reference>
<dbReference type="PANTHER" id="PTHR11280:SF5">
    <property type="entry name" value="GLUCOSAMINE-6-PHOSPHATE ISOMERASE"/>
    <property type="match status" value="1"/>
</dbReference>
<protein>
    <submittedName>
        <fullName evidence="4">Glucosamine-6-phosphate deaminase</fullName>
    </submittedName>
</protein>
<evidence type="ECO:0000256" key="1">
    <source>
        <dbReference type="ARBA" id="ARBA00022801"/>
    </source>
</evidence>